<proteinExistence type="predicted"/>
<feature type="region of interest" description="Disordered" evidence="6">
    <location>
        <begin position="374"/>
        <end position="393"/>
    </location>
</feature>
<evidence type="ECO:0000256" key="1">
    <source>
        <dbReference type="ARBA" id="ARBA00004138"/>
    </source>
</evidence>
<dbReference type="SUPFAM" id="SSF50998">
    <property type="entry name" value="Quinoprotein alcohol dehydrogenase-like"/>
    <property type="match status" value="1"/>
</dbReference>
<evidence type="ECO:0000256" key="5">
    <source>
        <dbReference type="ARBA" id="ARBA00040994"/>
    </source>
</evidence>
<dbReference type="InterPro" id="IPR001680">
    <property type="entry name" value="WD40_rpt"/>
</dbReference>
<dbReference type="SUPFAM" id="SSF47473">
    <property type="entry name" value="EF-hand"/>
    <property type="match status" value="1"/>
</dbReference>
<keyword evidence="8 9" id="KW-0282">Flagellum</keyword>
<dbReference type="InterPro" id="IPR011047">
    <property type="entry name" value="Quinoprotein_ADH-like_sf"/>
</dbReference>
<dbReference type="PANTHER" id="PTHR13720:SF13">
    <property type="entry name" value="CILIA- AND FLAGELLA-ASSOCIATED PROTEIN 251"/>
    <property type="match status" value="1"/>
</dbReference>
<dbReference type="RefSeq" id="XP_032823427.1">
    <property type="nucleotide sequence ID" value="XM_032967536.1"/>
</dbReference>
<comment type="subcellular location">
    <subcellularLocation>
        <location evidence="1">Cell projection</location>
        <location evidence="1">Cilium</location>
    </subcellularLocation>
</comment>
<keyword evidence="4" id="KW-0966">Cell projection</keyword>
<reference evidence="8 9" key="1">
    <citation type="submission" date="2025-04" db="UniProtKB">
        <authorList>
            <consortium name="RefSeq"/>
        </authorList>
    </citation>
    <scope>IDENTIFICATION</scope>
    <source>
        <tissue evidence="8 9">Sperm</tissue>
    </source>
</reference>
<evidence type="ECO:0000256" key="4">
    <source>
        <dbReference type="ARBA" id="ARBA00023273"/>
    </source>
</evidence>
<evidence type="ECO:0000313" key="8">
    <source>
        <dbReference type="RefSeq" id="XP_032823427.1"/>
    </source>
</evidence>
<name>A0AAJ7TSK3_PETMA</name>
<dbReference type="KEGG" id="pmrn:116950092"/>
<accession>A0AAJ7TSK3</accession>
<dbReference type="InterPro" id="IPR050630">
    <property type="entry name" value="WD_repeat_EMAP"/>
</dbReference>
<dbReference type="Proteomes" id="UP001318040">
    <property type="component" value="Chromosome 2"/>
</dbReference>
<protein>
    <recommendedName>
        <fullName evidence="5">Cilia- and flagella-associated protein 251</fullName>
    </recommendedName>
</protein>
<evidence type="ECO:0000256" key="6">
    <source>
        <dbReference type="SAM" id="MobiDB-lite"/>
    </source>
</evidence>
<dbReference type="RefSeq" id="XP_032823436.1">
    <property type="nucleotide sequence ID" value="XM_032967545.1"/>
</dbReference>
<dbReference type="GO" id="GO:0031514">
    <property type="term" value="C:motile cilium"/>
    <property type="evidence" value="ECO:0007669"/>
    <property type="project" value="TreeGrafter"/>
</dbReference>
<evidence type="ECO:0000313" key="9">
    <source>
        <dbReference type="RefSeq" id="XP_032823436.1"/>
    </source>
</evidence>
<dbReference type="AlphaFoldDB" id="A0AAJ7TSK3"/>
<dbReference type="PANTHER" id="PTHR13720">
    <property type="entry name" value="WD-40 REPEAT PROTEIN"/>
    <property type="match status" value="1"/>
</dbReference>
<dbReference type="Pfam" id="PF00400">
    <property type="entry name" value="WD40"/>
    <property type="match status" value="3"/>
</dbReference>
<dbReference type="InterPro" id="IPR015943">
    <property type="entry name" value="WD40/YVTN_repeat-like_dom_sf"/>
</dbReference>
<dbReference type="Gene3D" id="1.10.238.10">
    <property type="entry name" value="EF-hand"/>
    <property type="match status" value="1"/>
</dbReference>
<evidence type="ECO:0000256" key="2">
    <source>
        <dbReference type="ARBA" id="ARBA00022574"/>
    </source>
</evidence>
<keyword evidence="2" id="KW-0853">WD repeat</keyword>
<keyword evidence="3" id="KW-0677">Repeat</keyword>
<dbReference type="CTD" id="144406"/>
<dbReference type="SMART" id="SM00320">
    <property type="entry name" value="WD40"/>
    <property type="match status" value="9"/>
</dbReference>
<dbReference type="SUPFAM" id="SSF69322">
    <property type="entry name" value="Tricorn protease domain 2"/>
    <property type="match status" value="1"/>
</dbReference>
<sequence>MAESPEASKAVDHGVPGHTSSPEPPSTSTGHERGEIDVLLPEPTTPLNDDEEEASVVYAATPRVALDTPSTDHSSPEALVLAWSIGVNSRVAVRSLQDAERNAVIYTCGRAVILFDYEKHTQHILQGHANTLSCMCLSENKRWLATADTGPGSTVIVWDTYSGIPVHTLFSCHPEKGVVAMTMSPDASYIITLGTETPQRVSVWRWTIESDLPVCSVELDPDWGYQTHVTFNISDHRHFITNSETQAVFYQWSDNSIEMYTPVLNEQTFGRAVGPLTHSVFSQSSVLSGTATGNLVVWSVPGCAPNVHTATHGAVRKALKLLHLQDRPITTLALSDQFVVTGDTTGTVRYYDLQLRLLFWLQIPHVRVQQGGRLDKGQEAPGRLPGGTKTSGQGVAAGHTVVCVSFSAEPGRPLEGQSPPRDASLEAAPFVAREFVASMRDGSVFNIKPYLYPDLATSTHQSGLALGPWCTALPGALSGCVQALAAHPDRPLVCMATSRGTVILWDLDTQHDVASREFRTSVSSLAYDQPGNRVAIGFSDGCTHVVCGLSLADETVEPLDCQRPEHHEAHAVTRLCFSHDGRYLATSDTTHAVSVFVTVSASEWRLLGRQRAHSQAICDIVFEAHPDKQQDTQQDMHSPRLLSLGEDRILVEYSLSSNEVSVLHFQRVEQSAVPLCLLFHPALSAETFLLTANNQHKYKLYNATTLMCRKTTLAPLLGSPLKKICALPNTDITNKAHFLVFITNDCVGLQMLPLDGNPHHWVGVHCHAMAVDSHMRGAVAGGGVQDVACSHDGHYVVTAGKADGAVHVWRVNTMAIHTASSLAGEGIVPFYSMLECGREGDFFRELEDYFYFAQLLRQGLETLDVREVCDRVDLAHVPSLMRALGHYPTQQEIEQILNEVRFAHYAETGEFVTSLNLPEFLCLYLNHRPVEGPTLKSIRDALTTLGGSQDGHLDRSQLLHALLNTGERMTEGELAECFSSLMSLKSPRQGDEAIESQEVLQMALPETVTPEGFTEQVLGFTSP</sequence>
<dbReference type="InterPro" id="IPR011992">
    <property type="entry name" value="EF-hand-dom_pair"/>
</dbReference>
<feature type="compositionally biased region" description="Low complexity" evidence="6">
    <location>
        <begin position="16"/>
        <end position="29"/>
    </location>
</feature>
<evidence type="ECO:0000256" key="3">
    <source>
        <dbReference type="ARBA" id="ARBA00022737"/>
    </source>
</evidence>
<dbReference type="Gene3D" id="2.130.10.10">
    <property type="entry name" value="YVTN repeat-like/Quinoprotein amine dehydrogenase"/>
    <property type="match status" value="2"/>
</dbReference>
<keyword evidence="8 9" id="KW-0969">Cilium</keyword>
<keyword evidence="7" id="KW-1185">Reference proteome</keyword>
<evidence type="ECO:0000313" key="7">
    <source>
        <dbReference type="Proteomes" id="UP001318040"/>
    </source>
</evidence>
<organism evidence="7 9">
    <name type="scientific">Petromyzon marinus</name>
    <name type="common">Sea lamprey</name>
    <dbReference type="NCBI Taxonomy" id="7757"/>
    <lineage>
        <taxon>Eukaryota</taxon>
        <taxon>Metazoa</taxon>
        <taxon>Chordata</taxon>
        <taxon>Craniata</taxon>
        <taxon>Vertebrata</taxon>
        <taxon>Cyclostomata</taxon>
        <taxon>Hyperoartia</taxon>
        <taxon>Petromyzontiformes</taxon>
        <taxon>Petromyzontidae</taxon>
        <taxon>Petromyzon</taxon>
    </lineage>
</organism>
<feature type="region of interest" description="Disordered" evidence="6">
    <location>
        <begin position="1"/>
        <end position="49"/>
    </location>
</feature>
<gene>
    <name evidence="8 9" type="primary">CFAP251</name>
</gene>